<dbReference type="Gene3D" id="3.30.565.40">
    <property type="entry name" value="Fervidobacterium nodosum Rt17-B1 like"/>
    <property type="match status" value="1"/>
</dbReference>
<dbReference type="InterPro" id="IPR037126">
    <property type="entry name" value="PdaC/RsiV-like_sf"/>
</dbReference>
<evidence type="ECO:0000259" key="2">
    <source>
        <dbReference type="Pfam" id="PF11738"/>
    </source>
</evidence>
<dbReference type="Gene3D" id="3.90.640.20">
    <property type="entry name" value="Heat-shock cognate protein, ATPase"/>
    <property type="match status" value="1"/>
</dbReference>
<dbReference type="Proteomes" id="UP000076959">
    <property type="component" value="Unassembled WGS sequence"/>
</dbReference>
<proteinExistence type="predicted"/>
<evidence type="ECO:0000313" key="3">
    <source>
        <dbReference type="EMBL" id="OAF10733.1"/>
    </source>
</evidence>
<keyword evidence="1" id="KW-0732">Signal</keyword>
<reference evidence="3 4" key="1">
    <citation type="submission" date="2016-03" db="EMBL/GenBank/DDBJ databases">
        <title>Draft Genome Sequence of the Strain BR 10245 (Bradyrhizobium sp.) isolated from nodules of Centrolobium paraense.</title>
        <authorList>
            <person name="Simoes-Araujo J.L.Sr."/>
            <person name="Barauna A.C."/>
            <person name="Silva K."/>
            <person name="Zilli J.E."/>
        </authorList>
    </citation>
    <scope>NUCLEOTIDE SEQUENCE [LARGE SCALE GENOMIC DNA]</scope>
    <source>
        <strain evidence="3 4">BR 10245</strain>
    </source>
</reference>
<feature type="chain" id="PRO_5008055052" description="DUF3298 domain-containing protein" evidence="1">
    <location>
        <begin position="39"/>
        <end position="275"/>
    </location>
</feature>
<dbReference type="STRING" id="1505087.AYJ54_09060"/>
<dbReference type="EMBL" id="LUUB01000051">
    <property type="protein sequence ID" value="OAF10733.1"/>
    <property type="molecule type" value="Genomic_DNA"/>
</dbReference>
<evidence type="ECO:0000313" key="4">
    <source>
        <dbReference type="Proteomes" id="UP000076959"/>
    </source>
</evidence>
<sequence length="275" mass="29917">MGTDVTFHRATARAGLLLHTIAILSTIAAISTASPSQAADPKPDAVIKTKSIEARVLLDDKVKADAALAADCLAEGKKWLDKNAAEAAASRKQDPQFFKDGGWDFERKYAIRSVVADRYVSILRNDYMDTHGAHPNSDANTLLWDKADNKRISIRPFFTETADNGPTLKAMVKAIIASLKIEKRKRDTSETATDEWFKGVEPSLLKIGAVTLAPSTEAGKSSGLTFHYPPYAVGPYAEGEYVAFVPWETLKPYLTAEGTRIFGGARPKGDEDDGQ</sequence>
<dbReference type="OrthoDB" id="4760806at2"/>
<keyword evidence="4" id="KW-1185">Reference proteome</keyword>
<dbReference type="InterPro" id="IPR021729">
    <property type="entry name" value="DUF3298"/>
</dbReference>
<feature type="signal peptide" evidence="1">
    <location>
        <begin position="1"/>
        <end position="38"/>
    </location>
</feature>
<organism evidence="3 4">
    <name type="scientific">Bradyrhizobium centrolobii</name>
    <dbReference type="NCBI Taxonomy" id="1505087"/>
    <lineage>
        <taxon>Bacteria</taxon>
        <taxon>Pseudomonadati</taxon>
        <taxon>Pseudomonadota</taxon>
        <taxon>Alphaproteobacteria</taxon>
        <taxon>Hyphomicrobiales</taxon>
        <taxon>Nitrobacteraceae</taxon>
        <taxon>Bradyrhizobium</taxon>
    </lineage>
</organism>
<dbReference type="AlphaFoldDB" id="A0A176YSR9"/>
<accession>A0A176YSR9</accession>
<gene>
    <name evidence="3" type="ORF">AYJ54_09060</name>
</gene>
<dbReference type="Pfam" id="PF11738">
    <property type="entry name" value="DUF3298"/>
    <property type="match status" value="1"/>
</dbReference>
<feature type="domain" description="DUF3298" evidence="2">
    <location>
        <begin position="202"/>
        <end position="248"/>
    </location>
</feature>
<protein>
    <recommendedName>
        <fullName evidence="2">DUF3298 domain-containing protein</fullName>
    </recommendedName>
</protein>
<evidence type="ECO:0000256" key="1">
    <source>
        <dbReference type="SAM" id="SignalP"/>
    </source>
</evidence>
<name>A0A176YSR9_9BRAD</name>
<comment type="caution">
    <text evidence="3">The sequence shown here is derived from an EMBL/GenBank/DDBJ whole genome shotgun (WGS) entry which is preliminary data.</text>
</comment>